<evidence type="ECO:0000256" key="8">
    <source>
        <dbReference type="ARBA" id="ARBA00023163"/>
    </source>
</evidence>
<feature type="transmembrane region" description="Helical" evidence="12">
    <location>
        <begin position="97"/>
        <end position="117"/>
    </location>
</feature>
<feature type="domain" description="Anti-sigma K factor RskA C-terminal" evidence="13">
    <location>
        <begin position="101"/>
        <end position="244"/>
    </location>
</feature>
<dbReference type="RefSeq" id="WP_141955474.1">
    <property type="nucleotide sequence ID" value="NZ_VFOZ01000001.1"/>
</dbReference>
<evidence type="ECO:0000256" key="7">
    <source>
        <dbReference type="ARBA" id="ARBA00023136"/>
    </source>
</evidence>
<name>A0A543CHS2_9ACTN</name>
<keyword evidence="5 12" id="KW-1133">Transmembrane helix</keyword>
<dbReference type="InterPro" id="IPR027383">
    <property type="entry name" value="Znf_put"/>
</dbReference>
<keyword evidence="16" id="KW-1185">Reference proteome</keyword>
<feature type="coiled-coil region" evidence="11">
    <location>
        <begin position="116"/>
        <end position="143"/>
    </location>
</feature>
<evidence type="ECO:0000256" key="10">
    <source>
        <dbReference type="ARBA" id="ARBA00030803"/>
    </source>
</evidence>
<evidence type="ECO:0000256" key="5">
    <source>
        <dbReference type="ARBA" id="ARBA00022989"/>
    </source>
</evidence>
<evidence type="ECO:0000313" key="16">
    <source>
        <dbReference type="Proteomes" id="UP000316096"/>
    </source>
</evidence>
<dbReference type="EMBL" id="VFOZ01000001">
    <property type="protein sequence ID" value="TQL96638.1"/>
    <property type="molecule type" value="Genomic_DNA"/>
</dbReference>
<dbReference type="PANTHER" id="PTHR37461">
    <property type="entry name" value="ANTI-SIGMA-K FACTOR RSKA"/>
    <property type="match status" value="1"/>
</dbReference>
<dbReference type="Pfam" id="PF10099">
    <property type="entry name" value="RskA_C"/>
    <property type="match status" value="1"/>
</dbReference>
<evidence type="ECO:0000313" key="15">
    <source>
        <dbReference type="EMBL" id="TQL96638.1"/>
    </source>
</evidence>
<protein>
    <recommendedName>
        <fullName evidence="10">Regulator of SigK</fullName>
    </recommendedName>
    <alternativeName>
        <fullName evidence="9">Sigma-K anti-sigma factor RskA</fullName>
    </alternativeName>
</protein>
<keyword evidence="8" id="KW-0804">Transcription</keyword>
<comment type="subcellular location">
    <subcellularLocation>
        <location evidence="2">Cell membrane</location>
    </subcellularLocation>
    <subcellularLocation>
        <location evidence="1">Membrane</location>
        <topology evidence="1">Single-pass membrane protein</topology>
    </subcellularLocation>
</comment>
<dbReference type="Proteomes" id="UP000316096">
    <property type="component" value="Unassembled WGS sequence"/>
</dbReference>
<evidence type="ECO:0000256" key="3">
    <source>
        <dbReference type="ARBA" id="ARBA00022475"/>
    </source>
</evidence>
<accession>A0A543CHS2</accession>
<dbReference type="GO" id="GO:0005886">
    <property type="term" value="C:plasma membrane"/>
    <property type="evidence" value="ECO:0007669"/>
    <property type="project" value="UniProtKB-SubCell"/>
</dbReference>
<evidence type="ECO:0000259" key="13">
    <source>
        <dbReference type="Pfam" id="PF10099"/>
    </source>
</evidence>
<proteinExistence type="predicted"/>
<dbReference type="OrthoDB" id="153510at2"/>
<dbReference type="InterPro" id="IPR041916">
    <property type="entry name" value="Anti_sigma_zinc_sf"/>
</dbReference>
<keyword evidence="3" id="KW-1003">Cell membrane</keyword>
<keyword evidence="11" id="KW-0175">Coiled coil</keyword>
<evidence type="ECO:0000256" key="4">
    <source>
        <dbReference type="ARBA" id="ARBA00022692"/>
    </source>
</evidence>
<evidence type="ECO:0000256" key="6">
    <source>
        <dbReference type="ARBA" id="ARBA00023015"/>
    </source>
</evidence>
<evidence type="ECO:0000256" key="2">
    <source>
        <dbReference type="ARBA" id="ARBA00004236"/>
    </source>
</evidence>
<evidence type="ECO:0000256" key="12">
    <source>
        <dbReference type="SAM" id="Phobius"/>
    </source>
</evidence>
<gene>
    <name evidence="15" type="ORF">FB559_2178</name>
</gene>
<sequence>MTDDELHTLTGAYALNALDEREAEEFARHLVDCEACIREVRELQAIAALLARAVAETPPPELRQRVMAAIGEVRQLPPQIPPQATVVSLRRWRSRGLPYLAAAACLVLAVVAGGFAVQARHQADQQRSAAAQAQQQAARLTTLMSASDATLRGGAVHGGGSATLVASRQLNQAALVYQGLPALAGGKVYELWYSVSGSMVPAGLLASGRPDGTTLFKGGPQGAAAVGVTIEPAGGSPKPTTDPILLLPVST</sequence>
<dbReference type="Pfam" id="PF13490">
    <property type="entry name" value="zf-HC2"/>
    <property type="match status" value="1"/>
</dbReference>
<keyword evidence="7 12" id="KW-0472">Membrane</keyword>
<organism evidence="15 16">
    <name type="scientific">Actinoallomurus bryophytorum</name>
    <dbReference type="NCBI Taxonomy" id="1490222"/>
    <lineage>
        <taxon>Bacteria</taxon>
        <taxon>Bacillati</taxon>
        <taxon>Actinomycetota</taxon>
        <taxon>Actinomycetes</taxon>
        <taxon>Streptosporangiales</taxon>
        <taxon>Thermomonosporaceae</taxon>
        <taxon>Actinoallomurus</taxon>
    </lineage>
</organism>
<reference evidence="15 16" key="1">
    <citation type="submission" date="2019-06" db="EMBL/GenBank/DDBJ databases">
        <title>Sequencing the genomes of 1000 actinobacteria strains.</title>
        <authorList>
            <person name="Klenk H.-P."/>
        </authorList>
    </citation>
    <scope>NUCLEOTIDE SEQUENCE [LARGE SCALE GENOMIC DNA]</scope>
    <source>
        <strain evidence="15 16">DSM 102200</strain>
    </source>
</reference>
<dbReference type="GO" id="GO:0006417">
    <property type="term" value="P:regulation of translation"/>
    <property type="evidence" value="ECO:0007669"/>
    <property type="project" value="TreeGrafter"/>
</dbReference>
<evidence type="ECO:0000259" key="14">
    <source>
        <dbReference type="Pfam" id="PF13490"/>
    </source>
</evidence>
<dbReference type="AlphaFoldDB" id="A0A543CHS2"/>
<dbReference type="InterPro" id="IPR051474">
    <property type="entry name" value="Anti-sigma-K/W_factor"/>
</dbReference>
<dbReference type="GO" id="GO:0016989">
    <property type="term" value="F:sigma factor antagonist activity"/>
    <property type="evidence" value="ECO:0007669"/>
    <property type="project" value="TreeGrafter"/>
</dbReference>
<keyword evidence="4 12" id="KW-0812">Transmembrane</keyword>
<dbReference type="Gene3D" id="1.10.10.1320">
    <property type="entry name" value="Anti-sigma factor, zinc-finger domain"/>
    <property type="match status" value="1"/>
</dbReference>
<evidence type="ECO:0000256" key="9">
    <source>
        <dbReference type="ARBA" id="ARBA00029829"/>
    </source>
</evidence>
<keyword evidence="6" id="KW-0805">Transcription regulation</keyword>
<evidence type="ECO:0000256" key="11">
    <source>
        <dbReference type="SAM" id="Coils"/>
    </source>
</evidence>
<evidence type="ECO:0000256" key="1">
    <source>
        <dbReference type="ARBA" id="ARBA00004167"/>
    </source>
</evidence>
<comment type="caution">
    <text evidence="15">The sequence shown here is derived from an EMBL/GenBank/DDBJ whole genome shotgun (WGS) entry which is preliminary data.</text>
</comment>
<dbReference type="PANTHER" id="PTHR37461:SF1">
    <property type="entry name" value="ANTI-SIGMA-K FACTOR RSKA"/>
    <property type="match status" value="1"/>
</dbReference>
<dbReference type="InterPro" id="IPR018764">
    <property type="entry name" value="RskA_C"/>
</dbReference>
<feature type="domain" description="Putative zinc-finger" evidence="14">
    <location>
        <begin position="7"/>
        <end position="36"/>
    </location>
</feature>